<evidence type="ECO:0000256" key="5">
    <source>
        <dbReference type="ARBA" id="ARBA00023141"/>
    </source>
</evidence>
<evidence type="ECO:0000256" key="3">
    <source>
        <dbReference type="ARBA" id="ARBA00012404"/>
    </source>
</evidence>
<dbReference type="GO" id="GO:0042803">
    <property type="term" value="F:protein homodimerization activity"/>
    <property type="evidence" value="ECO:0007669"/>
    <property type="project" value="UniProtKB-ARBA"/>
</dbReference>
<evidence type="ECO:0000256" key="6">
    <source>
        <dbReference type="ARBA" id="ARBA00023235"/>
    </source>
</evidence>
<comment type="pathway">
    <text evidence="2">Metabolic intermediate biosynthesis; prephenate biosynthesis; prephenate from chorismate: step 1/1.</text>
</comment>
<dbReference type="GO" id="GO:0004106">
    <property type="term" value="F:chorismate mutase activity"/>
    <property type="evidence" value="ECO:0007669"/>
    <property type="project" value="UniProtKB-EC"/>
</dbReference>
<comment type="caution">
    <text evidence="8">The sequence shown here is derived from an EMBL/GenBank/DDBJ whole genome shotgun (WGS) entry which is preliminary data.</text>
</comment>
<keyword evidence="4" id="KW-0028">Amino-acid biosynthesis</keyword>
<dbReference type="Pfam" id="PF01817">
    <property type="entry name" value="CM_2"/>
    <property type="match status" value="1"/>
</dbReference>
<dbReference type="GO" id="GO:0009073">
    <property type="term" value="P:aromatic amino acid family biosynthetic process"/>
    <property type="evidence" value="ECO:0007669"/>
    <property type="project" value="UniProtKB-KW"/>
</dbReference>
<keyword evidence="5" id="KW-0057">Aromatic amino acid biosynthesis</keyword>
<evidence type="ECO:0000259" key="7">
    <source>
        <dbReference type="Pfam" id="PF01817"/>
    </source>
</evidence>
<evidence type="ECO:0000313" key="8">
    <source>
        <dbReference type="EMBL" id="KAJ6707484.1"/>
    </source>
</evidence>
<dbReference type="GO" id="GO:0046417">
    <property type="term" value="P:chorismate metabolic process"/>
    <property type="evidence" value="ECO:0007669"/>
    <property type="project" value="InterPro"/>
</dbReference>
<reference evidence="8" key="2">
    <citation type="journal article" date="2023" name="Int. J. Mol. Sci.">
        <title>De Novo Assembly and Annotation of 11 Diverse Shrub Willow (Salix) Genomes Reveals Novel Gene Organization in Sex-Linked Regions.</title>
        <authorList>
            <person name="Hyden B."/>
            <person name="Feng K."/>
            <person name="Yates T.B."/>
            <person name="Jawdy S."/>
            <person name="Cereghino C."/>
            <person name="Smart L.B."/>
            <person name="Muchero W."/>
        </authorList>
    </citation>
    <scope>NUCLEOTIDE SEQUENCE [LARGE SCALE GENOMIC DNA]</scope>
    <source>
        <tissue evidence="8">Shoot tip</tissue>
    </source>
</reference>
<dbReference type="PANTHER" id="PTHR21145">
    <property type="entry name" value="CHORISMATE MUTASE"/>
    <property type="match status" value="1"/>
</dbReference>
<organism evidence="8 9">
    <name type="scientific">Salix viminalis</name>
    <name type="common">Common osier</name>
    <name type="synonym">Basket willow</name>
    <dbReference type="NCBI Taxonomy" id="40686"/>
    <lineage>
        <taxon>Eukaryota</taxon>
        <taxon>Viridiplantae</taxon>
        <taxon>Streptophyta</taxon>
        <taxon>Embryophyta</taxon>
        <taxon>Tracheophyta</taxon>
        <taxon>Spermatophyta</taxon>
        <taxon>Magnoliopsida</taxon>
        <taxon>eudicotyledons</taxon>
        <taxon>Gunneridae</taxon>
        <taxon>Pentapetalae</taxon>
        <taxon>rosids</taxon>
        <taxon>fabids</taxon>
        <taxon>Malpighiales</taxon>
        <taxon>Salicaceae</taxon>
        <taxon>Saliceae</taxon>
        <taxon>Salix</taxon>
    </lineage>
</organism>
<dbReference type="GO" id="GO:0005737">
    <property type="term" value="C:cytoplasm"/>
    <property type="evidence" value="ECO:0007669"/>
    <property type="project" value="TreeGrafter"/>
</dbReference>
<evidence type="ECO:0000256" key="4">
    <source>
        <dbReference type="ARBA" id="ARBA00022605"/>
    </source>
</evidence>
<dbReference type="FunFam" id="1.10.590.10:FF:000001">
    <property type="entry name" value="Chorismate mutase"/>
    <property type="match status" value="1"/>
</dbReference>
<dbReference type="EC" id="5.4.99.5" evidence="3"/>
<dbReference type="GO" id="GO:1901747">
    <property type="term" value="P:prephenate(2-) biosynthetic process"/>
    <property type="evidence" value="ECO:0007669"/>
    <property type="project" value="UniProtKB-ARBA"/>
</dbReference>
<feature type="domain" description="Chorismate mutase" evidence="7">
    <location>
        <begin position="203"/>
        <end position="313"/>
    </location>
</feature>
<dbReference type="InterPro" id="IPR037039">
    <property type="entry name" value="CM_AroQ_sf_eucaryotic"/>
</dbReference>
<reference evidence="8" key="1">
    <citation type="submission" date="2022-11" db="EMBL/GenBank/DDBJ databases">
        <authorList>
            <person name="Hyden B.L."/>
            <person name="Feng K."/>
            <person name="Yates T."/>
            <person name="Jawdy S."/>
            <person name="Smart L.B."/>
            <person name="Muchero W."/>
        </authorList>
    </citation>
    <scope>NUCLEOTIDE SEQUENCE</scope>
    <source>
        <tissue evidence="8">Shoot tip</tissue>
    </source>
</reference>
<name>A0A9Q0QJ38_SALVM</name>
<accession>A0A9Q0QJ38</accession>
<keyword evidence="9" id="KW-1185">Reference proteome</keyword>
<dbReference type="GO" id="GO:0008652">
    <property type="term" value="P:amino acid biosynthetic process"/>
    <property type="evidence" value="ECO:0007669"/>
    <property type="project" value="UniProtKB-KW"/>
</dbReference>
<dbReference type="InterPro" id="IPR008238">
    <property type="entry name" value="Chorismate_mutase_AroQ_euk"/>
</dbReference>
<sequence>MEATLLGTACPAFLAPKESNFSRANNALGLQTWKNGSTLRVNCPGLTKRRILSVQASAASMGLTEKKRVDVSENLTLDNIRSSLILQEDSIIFGLLERSQYCYNADTYDPDAFAMDGFHGSLIEFILKETEKLHAQVGRYKSPDEHPFFPDDLPEPVLPPMQYPQVLHPIADSININKTVWDMYFRDLLPKLVKEGEDSNSGSTAVCDTICLQALSKRMHYGKFVAEAKFRASPDAYEAAIRAQDGKRLMDMLTYPTVEDAVKKRVEMKARTFGQEVTMEKDVGGTDPVYKIRPTLIADLYGDWIMPLTKEVQVQYLLRSKAGVPRREDGRNMIVKDSGVCGTIA</sequence>
<evidence type="ECO:0000256" key="1">
    <source>
        <dbReference type="ARBA" id="ARBA00000824"/>
    </source>
</evidence>
<dbReference type="InterPro" id="IPR036263">
    <property type="entry name" value="Chorismate_II_sf"/>
</dbReference>
<protein>
    <recommendedName>
        <fullName evidence="3">chorismate mutase</fullName>
        <ecNumber evidence="3">5.4.99.5</ecNumber>
    </recommendedName>
</protein>
<gene>
    <name evidence="8" type="ORF">OIU85_027805</name>
</gene>
<dbReference type="NCBIfam" id="TIGR01802">
    <property type="entry name" value="CM_pl-yst"/>
    <property type="match status" value="1"/>
</dbReference>
<dbReference type="OrthoDB" id="191918at2759"/>
<dbReference type="AlphaFoldDB" id="A0A9Q0QJ38"/>
<dbReference type="PROSITE" id="PS51169">
    <property type="entry name" value="CHORISMATE_MUT_3"/>
    <property type="match status" value="1"/>
</dbReference>
<keyword evidence="6" id="KW-0413">Isomerase</keyword>
<dbReference type="PANTHER" id="PTHR21145:SF0">
    <property type="entry name" value="CHORISMATE MUTASE 1, CHLOROPLASTIC"/>
    <property type="match status" value="1"/>
</dbReference>
<dbReference type="EMBL" id="JAPFFL010000008">
    <property type="protein sequence ID" value="KAJ6707484.1"/>
    <property type="molecule type" value="Genomic_DNA"/>
</dbReference>
<evidence type="ECO:0000313" key="9">
    <source>
        <dbReference type="Proteomes" id="UP001151529"/>
    </source>
</evidence>
<dbReference type="InterPro" id="IPR002701">
    <property type="entry name" value="CM_II_prokaryot"/>
</dbReference>
<evidence type="ECO:0000256" key="2">
    <source>
        <dbReference type="ARBA" id="ARBA00004817"/>
    </source>
</evidence>
<proteinExistence type="predicted"/>
<dbReference type="SUPFAM" id="SSF48600">
    <property type="entry name" value="Chorismate mutase II"/>
    <property type="match status" value="1"/>
</dbReference>
<comment type="catalytic activity">
    <reaction evidence="1">
        <text>chorismate = prephenate</text>
        <dbReference type="Rhea" id="RHEA:13897"/>
        <dbReference type="ChEBI" id="CHEBI:29748"/>
        <dbReference type="ChEBI" id="CHEBI:29934"/>
        <dbReference type="EC" id="5.4.99.5"/>
    </reaction>
</comment>
<dbReference type="Proteomes" id="UP001151529">
    <property type="component" value="Chromosome 4"/>
</dbReference>
<dbReference type="Gene3D" id="1.10.590.10">
    <property type="entry name" value="Chorismate mutase, AroQ class superfamily, eukaryotic"/>
    <property type="match status" value="1"/>
</dbReference>